<reference evidence="1" key="1">
    <citation type="journal article" date="2019" name="Sci. Rep.">
        <title>Draft genome of Tanacetum cinerariifolium, the natural source of mosquito coil.</title>
        <authorList>
            <person name="Yamashiro T."/>
            <person name="Shiraishi A."/>
            <person name="Satake H."/>
            <person name="Nakayama K."/>
        </authorList>
    </citation>
    <scope>NUCLEOTIDE SEQUENCE</scope>
</reference>
<dbReference type="InterPro" id="IPR053134">
    <property type="entry name" value="RNA-dir_DNA_polymerase"/>
</dbReference>
<dbReference type="EMBL" id="BKCJ011390786">
    <property type="protein sequence ID" value="GFD29005.1"/>
    <property type="molecule type" value="Genomic_DNA"/>
</dbReference>
<dbReference type="InterPro" id="IPR043502">
    <property type="entry name" value="DNA/RNA_pol_sf"/>
</dbReference>
<comment type="caution">
    <text evidence="1">The sequence shown here is derived from an EMBL/GenBank/DDBJ whole genome shotgun (WGS) entry which is preliminary data.</text>
</comment>
<feature type="non-terminal residue" evidence="1">
    <location>
        <position position="1"/>
    </location>
</feature>
<accession>A0A699V172</accession>
<proteinExistence type="predicted"/>
<dbReference type="InterPro" id="IPR043128">
    <property type="entry name" value="Rev_trsase/Diguanyl_cyclase"/>
</dbReference>
<dbReference type="AlphaFoldDB" id="A0A699V172"/>
<name>A0A699V172_TANCI</name>
<gene>
    <name evidence="1" type="ORF">Tci_900974</name>
</gene>
<dbReference type="Gene3D" id="3.30.70.270">
    <property type="match status" value="1"/>
</dbReference>
<sequence length="57" mass="6740">MKELAKKLQELLDKGLIRPSSSPWGAPNKEEHEEHLRIIMELLQKEKLYAKFSKCEF</sequence>
<evidence type="ECO:0000313" key="1">
    <source>
        <dbReference type="EMBL" id="GFD29005.1"/>
    </source>
</evidence>
<organism evidence="1">
    <name type="scientific">Tanacetum cinerariifolium</name>
    <name type="common">Dalmatian daisy</name>
    <name type="synonym">Chrysanthemum cinerariifolium</name>
    <dbReference type="NCBI Taxonomy" id="118510"/>
    <lineage>
        <taxon>Eukaryota</taxon>
        <taxon>Viridiplantae</taxon>
        <taxon>Streptophyta</taxon>
        <taxon>Embryophyta</taxon>
        <taxon>Tracheophyta</taxon>
        <taxon>Spermatophyta</taxon>
        <taxon>Magnoliopsida</taxon>
        <taxon>eudicotyledons</taxon>
        <taxon>Gunneridae</taxon>
        <taxon>Pentapetalae</taxon>
        <taxon>asterids</taxon>
        <taxon>campanulids</taxon>
        <taxon>Asterales</taxon>
        <taxon>Asteraceae</taxon>
        <taxon>Asteroideae</taxon>
        <taxon>Anthemideae</taxon>
        <taxon>Anthemidinae</taxon>
        <taxon>Tanacetum</taxon>
    </lineage>
</organism>
<dbReference type="Gene3D" id="3.10.10.10">
    <property type="entry name" value="HIV Type 1 Reverse Transcriptase, subunit A, domain 1"/>
    <property type="match status" value="1"/>
</dbReference>
<protein>
    <recommendedName>
        <fullName evidence="2">Reverse transcriptase domain-containing protein</fullName>
    </recommendedName>
</protein>
<dbReference type="PANTHER" id="PTHR24559">
    <property type="entry name" value="TRANSPOSON TY3-I GAG-POL POLYPROTEIN"/>
    <property type="match status" value="1"/>
</dbReference>
<dbReference type="SUPFAM" id="SSF56672">
    <property type="entry name" value="DNA/RNA polymerases"/>
    <property type="match status" value="1"/>
</dbReference>
<feature type="non-terminal residue" evidence="1">
    <location>
        <position position="57"/>
    </location>
</feature>
<evidence type="ECO:0008006" key="2">
    <source>
        <dbReference type="Google" id="ProtNLM"/>
    </source>
</evidence>
<dbReference type="PANTHER" id="PTHR24559:SF427">
    <property type="entry name" value="RNA-DIRECTED DNA POLYMERASE"/>
    <property type="match status" value="1"/>
</dbReference>